<keyword evidence="3 6" id="KW-0547">Nucleotide-binding</keyword>
<evidence type="ECO:0000256" key="4">
    <source>
        <dbReference type="ARBA" id="ARBA00022777"/>
    </source>
</evidence>
<dbReference type="GO" id="GO:0005524">
    <property type="term" value="F:ATP binding"/>
    <property type="evidence" value="ECO:0007669"/>
    <property type="project" value="UniProtKB-UniRule"/>
</dbReference>
<dbReference type="AlphaFoldDB" id="A0A2G5B1V8"/>
<keyword evidence="4 10" id="KW-0418">Kinase</keyword>
<evidence type="ECO:0000313" key="10">
    <source>
        <dbReference type="EMBL" id="PIA13002.1"/>
    </source>
</evidence>
<dbReference type="PROSITE" id="PS50011">
    <property type="entry name" value="PROTEIN_KINASE_DOM"/>
    <property type="match status" value="1"/>
</dbReference>
<dbReference type="Gene3D" id="1.10.510.10">
    <property type="entry name" value="Transferase(Phosphotransferase) domain 1"/>
    <property type="match status" value="1"/>
</dbReference>
<accession>A0A2G5B1V8</accession>
<name>A0A2G5B1V8_COERN</name>
<keyword evidence="1 7" id="KW-0723">Serine/threonine-protein kinase</keyword>
<evidence type="ECO:0000256" key="2">
    <source>
        <dbReference type="ARBA" id="ARBA00022679"/>
    </source>
</evidence>
<dbReference type="GO" id="GO:0004674">
    <property type="term" value="F:protein serine/threonine kinase activity"/>
    <property type="evidence" value="ECO:0007669"/>
    <property type="project" value="UniProtKB-KW"/>
</dbReference>
<evidence type="ECO:0000259" key="9">
    <source>
        <dbReference type="PROSITE" id="PS50011"/>
    </source>
</evidence>
<dbReference type="OrthoDB" id="408964at2759"/>
<dbReference type="InterPro" id="IPR000719">
    <property type="entry name" value="Prot_kinase_dom"/>
</dbReference>
<dbReference type="PROSITE" id="PS00107">
    <property type="entry name" value="PROTEIN_KINASE_ATP"/>
    <property type="match status" value="1"/>
</dbReference>
<dbReference type="PROSITE" id="PS00108">
    <property type="entry name" value="PROTEIN_KINASE_ST"/>
    <property type="match status" value="1"/>
</dbReference>
<dbReference type="PANTHER" id="PTHR24345">
    <property type="entry name" value="SERINE/THREONINE-PROTEIN KINASE PLK"/>
    <property type="match status" value="1"/>
</dbReference>
<dbReference type="FunFam" id="1.10.510.10:FF:000571">
    <property type="entry name" value="Maternal embryonic leucine zipper kinase"/>
    <property type="match status" value="1"/>
</dbReference>
<dbReference type="InterPro" id="IPR008271">
    <property type="entry name" value="Ser/Thr_kinase_AS"/>
</dbReference>
<feature type="binding site" evidence="6">
    <location>
        <position position="73"/>
    </location>
    <ligand>
        <name>ATP</name>
        <dbReference type="ChEBI" id="CHEBI:30616"/>
    </ligand>
</feature>
<dbReference type="SMART" id="SM00220">
    <property type="entry name" value="S_TKc"/>
    <property type="match status" value="1"/>
</dbReference>
<evidence type="ECO:0000256" key="7">
    <source>
        <dbReference type="RuleBase" id="RU000304"/>
    </source>
</evidence>
<protein>
    <submittedName>
        <fullName evidence="10">Kinase-like protein</fullName>
    </submittedName>
</protein>
<dbReference type="SUPFAM" id="SSF56112">
    <property type="entry name" value="Protein kinase-like (PK-like)"/>
    <property type="match status" value="1"/>
</dbReference>
<organism evidence="10 11">
    <name type="scientific">Coemansia reversa (strain ATCC 12441 / NRRL 1564)</name>
    <dbReference type="NCBI Taxonomy" id="763665"/>
    <lineage>
        <taxon>Eukaryota</taxon>
        <taxon>Fungi</taxon>
        <taxon>Fungi incertae sedis</taxon>
        <taxon>Zoopagomycota</taxon>
        <taxon>Kickxellomycotina</taxon>
        <taxon>Kickxellomycetes</taxon>
        <taxon>Kickxellales</taxon>
        <taxon>Kickxellaceae</taxon>
        <taxon>Coemansia</taxon>
    </lineage>
</organism>
<gene>
    <name evidence="10" type="ORF">COEREDRAFT_50080</name>
</gene>
<comment type="similarity">
    <text evidence="7">Belongs to the protein kinase superfamily.</text>
</comment>
<evidence type="ECO:0000313" key="11">
    <source>
        <dbReference type="Proteomes" id="UP000242474"/>
    </source>
</evidence>
<keyword evidence="2" id="KW-0808">Transferase</keyword>
<keyword evidence="5 6" id="KW-0067">ATP-binding</keyword>
<dbReference type="GO" id="GO:0005634">
    <property type="term" value="C:nucleus"/>
    <property type="evidence" value="ECO:0007669"/>
    <property type="project" value="TreeGrafter"/>
</dbReference>
<evidence type="ECO:0000256" key="5">
    <source>
        <dbReference type="ARBA" id="ARBA00022840"/>
    </source>
</evidence>
<dbReference type="InterPro" id="IPR017441">
    <property type="entry name" value="Protein_kinase_ATP_BS"/>
</dbReference>
<dbReference type="InterPro" id="IPR011009">
    <property type="entry name" value="Kinase-like_dom_sf"/>
</dbReference>
<dbReference type="FunFam" id="3.30.200.20:FF:000042">
    <property type="entry name" value="Aurora kinase A"/>
    <property type="match status" value="1"/>
</dbReference>
<dbReference type="STRING" id="763665.A0A2G5B1V8"/>
<dbReference type="Proteomes" id="UP000242474">
    <property type="component" value="Unassembled WGS sequence"/>
</dbReference>
<evidence type="ECO:0000256" key="3">
    <source>
        <dbReference type="ARBA" id="ARBA00022741"/>
    </source>
</evidence>
<evidence type="ECO:0000256" key="1">
    <source>
        <dbReference type="ARBA" id="ARBA00022527"/>
    </source>
</evidence>
<reference evidence="10 11" key="1">
    <citation type="journal article" date="2015" name="Genome Biol. Evol.">
        <title>Phylogenomic analyses indicate that early fungi evolved digesting cell walls of algal ancestors of land plants.</title>
        <authorList>
            <person name="Chang Y."/>
            <person name="Wang S."/>
            <person name="Sekimoto S."/>
            <person name="Aerts A.L."/>
            <person name="Choi C."/>
            <person name="Clum A."/>
            <person name="LaButti K.M."/>
            <person name="Lindquist E.A."/>
            <person name="Yee Ngan C."/>
            <person name="Ohm R.A."/>
            <person name="Salamov A.A."/>
            <person name="Grigoriev I.V."/>
            <person name="Spatafora J.W."/>
            <person name="Berbee M.L."/>
        </authorList>
    </citation>
    <scope>NUCLEOTIDE SEQUENCE [LARGE SCALE GENOMIC DNA]</scope>
    <source>
        <strain evidence="10 11">NRRL 1564</strain>
    </source>
</reference>
<dbReference type="EMBL" id="KZ303551">
    <property type="protein sequence ID" value="PIA13002.1"/>
    <property type="molecule type" value="Genomic_DNA"/>
</dbReference>
<feature type="region of interest" description="Disordered" evidence="8">
    <location>
        <begin position="1"/>
        <end position="32"/>
    </location>
</feature>
<dbReference type="PANTHER" id="PTHR24345:SF91">
    <property type="entry name" value="SERINE_THREONINE-PROTEIN KINASE PLK4"/>
    <property type="match status" value="1"/>
</dbReference>
<dbReference type="Pfam" id="PF00069">
    <property type="entry name" value="Pkinase"/>
    <property type="match status" value="1"/>
</dbReference>
<evidence type="ECO:0000256" key="6">
    <source>
        <dbReference type="PROSITE-ProRule" id="PRU10141"/>
    </source>
</evidence>
<evidence type="ECO:0000256" key="8">
    <source>
        <dbReference type="SAM" id="MobiDB-lite"/>
    </source>
</evidence>
<keyword evidence="11" id="KW-1185">Reference proteome</keyword>
<proteinExistence type="inferred from homology"/>
<feature type="non-terminal residue" evidence="10">
    <location>
        <position position="313"/>
    </location>
</feature>
<sequence length="313" mass="34770">MRQAPKYHQVPGEIKRSSRYTPVDNDYGPAIDSAERTSHDFTEWERIGRGGFGKVYRARPRKAQYGAEYVAIKVVDKRGLRDATAEQRLATEVAIHETLEHRHVVRLYESFEDGRFVYLVMEYCAGGDLWRHLRRRQQGMGGAATGEVAAVDENEARKIVGQVAAAMAYLHAGGVLHRDLKLANILLADSGDVRVADFGLATSVGAGLEEPATVCGTPSYLAPEMLARRAYGFEADVWALGCLLVTLLTGLQPFRSLRRITDDAVARVRLPSALSHDARDLIRVLLRVDPHARIRSEDILAHPFFSPTPPTRD</sequence>
<feature type="domain" description="Protein kinase" evidence="9">
    <location>
        <begin position="41"/>
        <end position="305"/>
    </location>
</feature>